<evidence type="ECO:0000256" key="1">
    <source>
        <dbReference type="ARBA" id="ARBA00006484"/>
    </source>
</evidence>
<dbReference type="InterPro" id="IPR057326">
    <property type="entry name" value="KR_dom"/>
</dbReference>
<dbReference type="InterPro" id="IPR020904">
    <property type="entry name" value="Sc_DH/Rdtase_CS"/>
</dbReference>
<keyword evidence="4" id="KW-1185">Reference proteome</keyword>
<dbReference type="GO" id="GO:0047936">
    <property type="term" value="F:glucose 1-dehydrogenase [NAD(P)+] activity"/>
    <property type="evidence" value="ECO:0007669"/>
    <property type="project" value="UniProtKB-EC"/>
</dbReference>
<evidence type="ECO:0000313" key="3">
    <source>
        <dbReference type="EMBL" id="QJD80061.1"/>
    </source>
</evidence>
<dbReference type="PRINTS" id="PR00080">
    <property type="entry name" value="SDRFAMILY"/>
</dbReference>
<protein>
    <submittedName>
        <fullName evidence="3">Glucose 1-dehydrogenase</fullName>
        <ecNumber evidence="3">1.1.1.47</ecNumber>
    </submittedName>
</protein>
<feature type="domain" description="Ketoreductase" evidence="2">
    <location>
        <begin position="19"/>
        <end position="199"/>
    </location>
</feature>
<dbReference type="Pfam" id="PF13561">
    <property type="entry name" value="adh_short_C2"/>
    <property type="match status" value="1"/>
</dbReference>
<dbReference type="SUPFAM" id="SSF51735">
    <property type="entry name" value="NAD(P)-binding Rossmann-fold domains"/>
    <property type="match status" value="1"/>
</dbReference>
<dbReference type="PRINTS" id="PR00081">
    <property type="entry name" value="GDHRDH"/>
</dbReference>
<gene>
    <name evidence="3" type="ORF">HH216_17805</name>
</gene>
<dbReference type="PANTHER" id="PTHR43943">
    <property type="entry name" value="DEHYDROGENASE/REDUCTASE (SDR FAMILY) MEMBER 4"/>
    <property type="match status" value="1"/>
</dbReference>
<dbReference type="FunFam" id="3.40.50.720:FF:000084">
    <property type="entry name" value="Short-chain dehydrogenase reductase"/>
    <property type="match status" value="1"/>
</dbReference>
<dbReference type="PROSITE" id="PS00061">
    <property type="entry name" value="ADH_SHORT"/>
    <property type="match status" value="1"/>
</dbReference>
<reference evidence="3 4" key="1">
    <citation type="submission" date="2020-04" db="EMBL/GenBank/DDBJ databases">
        <title>Genome sequencing of novel species.</title>
        <authorList>
            <person name="Heo J."/>
            <person name="Kim S.-J."/>
            <person name="Kim J.-S."/>
            <person name="Hong S.-B."/>
            <person name="Kwon S.-W."/>
        </authorList>
    </citation>
    <scope>NUCLEOTIDE SEQUENCE [LARGE SCALE GENOMIC DNA]</scope>
    <source>
        <strain evidence="3 4">CJU-R4</strain>
    </source>
</reference>
<dbReference type="Proteomes" id="UP000501128">
    <property type="component" value="Chromosome"/>
</dbReference>
<dbReference type="AlphaFoldDB" id="A0A7L5DRI2"/>
<keyword evidence="3" id="KW-0560">Oxidoreductase</keyword>
<dbReference type="InterPro" id="IPR002347">
    <property type="entry name" value="SDR_fam"/>
</dbReference>
<dbReference type="Gene3D" id="3.40.50.720">
    <property type="entry name" value="NAD(P)-binding Rossmann-like Domain"/>
    <property type="match status" value="1"/>
</dbReference>
<dbReference type="PANTHER" id="PTHR43943:SF2">
    <property type="entry name" value="DEHYDROGENASE_REDUCTASE 4"/>
    <property type="match status" value="1"/>
</dbReference>
<dbReference type="InterPro" id="IPR036291">
    <property type="entry name" value="NAD(P)-bd_dom_sf"/>
</dbReference>
<dbReference type="KEGG" id="srho:HH216_17805"/>
<organism evidence="3 4">
    <name type="scientific">Spirosoma rhododendri</name>
    <dbReference type="NCBI Taxonomy" id="2728024"/>
    <lineage>
        <taxon>Bacteria</taxon>
        <taxon>Pseudomonadati</taxon>
        <taxon>Bacteroidota</taxon>
        <taxon>Cytophagia</taxon>
        <taxon>Cytophagales</taxon>
        <taxon>Cytophagaceae</taxon>
        <taxon>Spirosoma</taxon>
    </lineage>
</organism>
<dbReference type="RefSeq" id="WP_169552020.1">
    <property type="nucleotide sequence ID" value="NZ_CP051677.1"/>
</dbReference>
<evidence type="ECO:0000259" key="2">
    <source>
        <dbReference type="SMART" id="SM00822"/>
    </source>
</evidence>
<dbReference type="EC" id="1.1.1.47" evidence="3"/>
<proteinExistence type="inferred from homology"/>
<sequence length="262" mass="27414">MTPQSVSAAEQSLFDLSGKVAIVTGASKGIGEDIARLYARFGAKIVVSSRKQDACDELASDIRAQGGDATGIAAHVGDMDQLAQLVNKTIATYGGIDILVNNAASNPVFGPSLDCDGSAFDKIMQANVKAPFELSKLCYPSMKARGGGSIIMMSSIAGDTPDPGLGIYSVSKASLNMLTKVLAKEWGPDGIRVNAIAPGLIKTKFSQALWQNEKILDHFTQRLPIARMGTTDEISPLALFLASSASSYSTGSIFYADGGTVI</sequence>
<dbReference type="EMBL" id="CP051677">
    <property type="protein sequence ID" value="QJD80061.1"/>
    <property type="molecule type" value="Genomic_DNA"/>
</dbReference>
<dbReference type="SMART" id="SM00822">
    <property type="entry name" value="PKS_KR"/>
    <property type="match status" value="1"/>
</dbReference>
<name>A0A7L5DRI2_9BACT</name>
<accession>A0A7L5DRI2</accession>
<dbReference type="NCBIfam" id="NF005559">
    <property type="entry name" value="PRK07231.1"/>
    <property type="match status" value="1"/>
</dbReference>
<comment type="similarity">
    <text evidence="1">Belongs to the short-chain dehydrogenases/reductases (SDR) family.</text>
</comment>
<evidence type="ECO:0000313" key="4">
    <source>
        <dbReference type="Proteomes" id="UP000501128"/>
    </source>
</evidence>